<comment type="caution">
    <text evidence="7">The sequence shown here is derived from an EMBL/GenBank/DDBJ whole genome shotgun (WGS) entry which is preliminary data.</text>
</comment>
<evidence type="ECO:0000256" key="5">
    <source>
        <dbReference type="ARBA" id="ARBA00022801"/>
    </source>
</evidence>
<proteinExistence type="inferred from homology"/>
<evidence type="ECO:0000256" key="1">
    <source>
        <dbReference type="ARBA" id="ARBA00001947"/>
    </source>
</evidence>
<dbReference type="InterPro" id="IPR032466">
    <property type="entry name" value="Metal_Hydrolase"/>
</dbReference>
<accession>A0ABN8EUY1</accession>
<dbReference type="GO" id="GO:0004151">
    <property type="term" value="F:dihydroorotase activity"/>
    <property type="evidence" value="ECO:0007669"/>
    <property type="project" value="UniProtKB-EC"/>
</dbReference>
<evidence type="ECO:0000256" key="4">
    <source>
        <dbReference type="ARBA" id="ARBA00022723"/>
    </source>
</evidence>
<protein>
    <submittedName>
        <fullName evidence="7">Dihydroorotase</fullName>
        <ecNumber evidence="7">3.5.2.3</ecNumber>
    </submittedName>
</protein>
<gene>
    <name evidence="7" type="primary">pyrC_2</name>
    <name evidence="7" type="ORF">EMA8858_02535</name>
</gene>
<dbReference type="SUPFAM" id="SSF51338">
    <property type="entry name" value="Composite domain of metallo-dependent hydrolases"/>
    <property type="match status" value="1"/>
</dbReference>
<dbReference type="InterPro" id="IPR050138">
    <property type="entry name" value="DHOase/Allantoinase_Hydrolase"/>
</dbReference>
<evidence type="ECO:0000256" key="3">
    <source>
        <dbReference type="ARBA" id="ARBA00010286"/>
    </source>
</evidence>
<dbReference type="PROSITE" id="PS00483">
    <property type="entry name" value="DIHYDROOROTASE_2"/>
    <property type="match status" value="1"/>
</dbReference>
<dbReference type="PANTHER" id="PTHR43668:SF4">
    <property type="entry name" value="ALLANTOINASE"/>
    <property type="match status" value="1"/>
</dbReference>
<comment type="similarity">
    <text evidence="3">Belongs to the metallo-dependent hydrolases superfamily. DHOase family. Class I DHOase subfamily.</text>
</comment>
<dbReference type="CDD" id="cd01318">
    <property type="entry name" value="DHOase_IIb"/>
    <property type="match status" value="1"/>
</dbReference>
<dbReference type="NCBIfam" id="NF006688">
    <property type="entry name" value="PRK09236.1"/>
    <property type="match status" value="1"/>
</dbReference>
<dbReference type="InterPro" id="IPR011059">
    <property type="entry name" value="Metal-dep_hydrolase_composite"/>
</dbReference>
<dbReference type="EC" id="3.5.2.3" evidence="7"/>
<keyword evidence="4" id="KW-0479">Metal-binding</keyword>
<evidence type="ECO:0000256" key="2">
    <source>
        <dbReference type="ARBA" id="ARBA00002368"/>
    </source>
</evidence>
<dbReference type="Gene3D" id="2.30.40.10">
    <property type="entry name" value="Urease, subunit C, domain 1"/>
    <property type="match status" value="1"/>
</dbReference>
<keyword evidence="5 7" id="KW-0378">Hydrolase</keyword>
<organism evidence="7 8">
    <name type="scientific">Emticicia aquatica</name>
    <dbReference type="NCBI Taxonomy" id="1681835"/>
    <lineage>
        <taxon>Bacteria</taxon>
        <taxon>Pseudomonadati</taxon>
        <taxon>Bacteroidota</taxon>
        <taxon>Cytophagia</taxon>
        <taxon>Cytophagales</taxon>
        <taxon>Leadbetterellaceae</taxon>
        <taxon>Emticicia</taxon>
    </lineage>
</organism>
<comment type="function">
    <text evidence="2">Catalyzes the reversible cyclization of carbamoyl aspartate to dihydroorotate.</text>
</comment>
<dbReference type="PANTHER" id="PTHR43668">
    <property type="entry name" value="ALLANTOINASE"/>
    <property type="match status" value="1"/>
</dbReference>
<evidence type="ECO:0000313" key="8">
    <source>
        <dbReference type="Proteomes" id="UP000837932"/>
    </source>
</evidence>
<dbReference type="Pfam" id="PF01979">
    <property type="entry name" value="Amidohydro_1"/>
    <property type="match status" value="1"/>
</dbReference>
<dbReference type="RefSeq" id="WP_238806964.1">
    <property type="nucleotide sequence ID" value="NZ_CAKLPY010000002.1"/>
</dbReference>
<reference evidence="7" key="1">
    <citation type="submission" date="2021-12" db="EMBL/GenBank/DDBJ databases">
        <authorList>
            <person name="Rodrigo-Torres L."/>
            <person name="Arahal R. D."/>
            <person name="Lucena T."/>
        </authorList>
    </citation>
    <scope>NUCLEOTIDE SEQUENCE</scope>
    <source>
        <strain evidence="7">CECT 8858</strain>
    </source>
</reference>
<dbReference type="Gene3D" id="3.20.20.140">
    <property type="entry name" value="Metal-dependent hydrolases"/>
    <property type="match status" value="1"/>
</dbReference>
<evidence type="ECO:0000313" key="7">
    <source>
        <dbReference type="EMBL" id="CAH0996403.1"/>
    </source>
</evidence>
<comment type="cofactor">
    <cofactor evidence="1">
        <name>Zn(2+)</name>
        <dbReference type="ChEBI" id="CHEBI:29105"/>
    </cofactor>
</comment>
<name>A0ABN8EUY1_9BACT</name>
<dbReference type="SUPFAM" id="SSF51556">
    <property type="entry name" value="Metallo-dependent hydrolases"/>
    <property type="match status" value="1"/>
</dbReference>
<dbReference type="InterPro" id="IPR002195">
    <property type="entry name" value="Dihydroorotase_CS"/>
</dbReference>
<dbReference type="NCBIfam" id="TIGR00857">
    <property type="entry name" value="pyrC_multi"/>
    <property type="match status" value="1"/>
</dbReference>
<dbReference type="EMBL" id="CAKLPY010000002">
    <property type="protein sequence ID" value="CAH0996403.1"/>
    <property type="molecule type" value="Genomic_DNA"/>
</dbReference>
<dbReference type="InterPro" id="IPR006680">
    <property type="entry name" value="Amidohydro-rel"/>
</dbReference>
<keyword evidence="8" id="KW-1185">Reference proteome</keyword>
<feature type="domain" description="Amidohydrolase-related" evidence="6">
    <location>
        <begin position="52"/>
        <end position="428"/>
    </location>
</feature>
<dbReference type="Proteomes" id="UP000837932">
    <property type="component" value="Unassembled WGS sequence"/>
</dbReference>
<sequence>MSQTILILNALVVNEGKITPSDVFIKDGIIEQIGNDLSHLKTKKIIDATGKYLLPGVIDDQVHFREPGLTHKATIATEAKAAVAGGTTSFMEMPNTVPNALTQALLEDKYQIAAQSSLANYSFFMGASNDNYDEAMKTDIKNVCGLKIFMGSSTGNMLVDDKNVLEKIFTNFSSLIATHCEDEATVKANLSKYKEQFGENIPYDIHALIRNEEACYKSSSMAVELAKKHGTRLHILHISSADEISLFDNSLFTKEKPKHITSEVCVHHLWFDANDYKTLGNQIKCNPAIKHGHREKLLQALLDDHFDVVATDHAPHTWDEKQQSYWQAPSGLPLVQHSLNVMLEFYKQGKISLEKIVQKMAHSVADCFQIERRGYIREGYWADLTLVDLNQNTLVIKQNLYSKCAWSPFEGTEFQSKITHTIVSGNIVFANDKFDESEKGQRLIFER</sequence>
<evidence type="ECO:0000259" key="6">
    <source>
        <dbReference type="Pfam" id="PF01979"/>
    </source>
</evidence>